<dbReference type="PRINTS" id="PR00385">
    <property type="entry name" value="P450"/>
</dbReference>
<keyword evidence="7 12" id="KW-0560">Oxidoreductase</keyword>
<keyword evidence="13" id="KW-1185">Reference proteome</keyword>
<dbReference type="InterPro" id="IPR017972">
    <property type="entry name" value="Cyt_P450_CS"/>
</dbReference>
<dbReference type="Gene3D" id="1.10.630.10">
    <property type="entry name" value="Cytochrome P450"/>
    <property type="match status" value="1"/>
</dbReference>
<dbReference type="GeneID" id="120280097"/>
<evidence type="ECO:0000256" key="2">
    <source>
        <dbReference type="ARBA" id="ARBA00010617"/>
    </source>
</evidence>
<name>A0AB40CS09_DIOCR</name>
<dbReference type="InterPro" id="IPR002403">
    <property type="entry name" value="Cyt_P450_E_grp-IV"/>
</dbReference>
<dbReference type="GO" id="GO:0005506">
    <property type="term" value="F:iron ion binding"/>
    <property type="evidence" value="ECO:0007669"/>
    <property type="project" value="InterPro"/>
</dbReference>
<evidence type="ECO:0000313" key="14">
    <source>
        <dbReference type="RefSeq" id="XP_039142761.1"/>
    </source>
</evidence>
<proteinExistence type="inferred from homology"/>
<dbReference type="PRINTS" id="PR00465">
    <property type="entry name" value="EP450IV"/>
</dbReference>
<evidence type="ECO:0000256" key="7">
    <source>
        <dbReference type="ARBA" id="ARBA00023002"/>
    </source>
</evidence>
<evidence type="ECO:0000256" key="4">
    <source>
        <dbReference type="ARBA" id="ARBA00022692"/>
    </source>
</evidence>
<dbReference type="GO" id="GO:0004497">
    <property type="term" value="F:monooxygenase activity"/>
    <property type="evidence" value="ECO:0007669"/>
    <property type="project" value="UniProtKB-KW"/>
</dbReference>
<dbReference type="GO" id="GO:0016020">
    <property type="term" value="C:membrane"/>
    <property type="evidence" value="ECO:0007669"/>
    <property type="project" value="UniProtKB-SubCell"/>
</dbReference>
<dbReference type="SUPFAM" id="SSF48264">
    <property type="entry name" value="Cytochrome P450"/>
    <property type="match status" value="1"/>
</dbReference>
<dbReference type="InterPro" id="IPR036396">
    <property type="entry name" value="Cyt_P450_sf"/>
</dbReference>
<protein>
    <submittedName>
        <fullName evidence="14">11-oxo-beta-amyrin 30-oxidase-like</fullName>
    </submittedName>
</protein>
<dbReference type="AlphaFoldDB" id="A0AB40CS09"/>
<evidence type="ECO:0000256" key="5">
    <source>
        <dbReference type="ARBA" id="ARBA00022723"/>
    </source>
</evidence>
<dbReference type="Proteomes" id="UP001515500">
    <property type="component" value="Chromosome 17"/>
</dbReference>
<keyword evidence="9 12" id="KW-0503">Monooxygenase</keyword>
<keyword evidence="3 11" id="KW-0349">Heme</keyword>
<accession>A0AB40CS09</accession>
<dbReference type="GO" id="GO:0006629">
    <property type="term" value="P:lipid metabolic process"/>
    <property type="evidence" value="ECO:0007669"/>
    <property type="project" value="UniProtKB-ARBA"/>
</dbReference>
<reference evidence="14" key="1">
    <citation type="submission" date="2025-08" db="UniProtKB">
        <authorList>
            <consortium name="RefSeq"/>
        </authorList>
    </citation>
    <scope>IDENTIFICATION</scope>
</reference>
<dbReference type="PROSITE" id="PS00086">
    <property type="entry name" value="CYTOCHROME_P450"/>
    <property type="match status" value="1"/>
</dbReference>
<keyword evidence="8 11" id="KW-0408">Iron</keyword>
<keyword evidence="10" id="KW-0472">Membrane</keyword>
<dbReference type="Pfam" id="PF00067">
    <property type="entry name" value="p450"/>
    <property type="match status" value="1"/>
</dbReference>
<evidence type="ECO:0000256" key="3">
    <source>
        <dbReference type="ARBA" id="ARBA00022617"/>
    </source>
</evidence>
<dbReference type="InterPro" id="IPR001128">
    <property type="entry name" value="Cyt_P450"/>
</dbReference>
<evidence type="ECO:0000256" key="12">
    <source>
        <dbReference type="RuleBase" id="RU000461"/>
    </source>
</evidence>
<gene>
    <name evidence="14" type="primary">LOC120280097</name>
</gene>
<comment type="cofactor">
    <cofactor evidence="11">
        <name>heme</name>
        <dbReference type="ChEBI" id="CHEBI:30413"/>
    </cofactor>
</comment>
<evidence type="ECO:0000256" key="10">
    <source>
        <dbReference type="ARBA" id="ARBA00023136"/>
    </source>
</evidence>
<keyword evidence="5 11" id="KW-0479">Metal-binding</keyword>
<dbReference type="RefSeq" id="XP_039142761.1">
    <property type="nucleotide sequence ID" value="XM_039286827.1"/>
</dbReference>
<evidence type="ECO:0000256" key="11">
    <source>
        <dbReference type="PIRSR" id="PIRSR602403-1"/>
    </source>
</evidence>
<evidence type="ECO:0000256" key="9">
    <source>
        <dbReference type="ARBA" id="ARBA00023033"/>
    </source>
</evidence>
<evidence type="ECO:0000256" key="8">
    <source>
        <dbReference type="ARBA" id="ARBA00023004"/>
    </source>
</evidence>
<comment type="similarity">
    <text evidence="2 12">Belongs to the cytochrome P450 family.</text>
</comment>
<dbReference type="PANTHER" id="PTHR24282:SF148">
    <property type="entry name" value="CYTOCHROME P450 72A15-LIKE"/>
    <property type="match status" value="1"/>
</dbReference>
<dbReference type="InterPro" id="IPR050665">
    <property type="entry name" value="Cytochrome_P450_Monooxygen"/>
</dbReference>
<dbReference type="GO" id="GO:0020037">
    <property type="term" value="F:heme binding"/>
    <property type="evidence" value="ECO:0007669"/>
    <property type="project" value="InterPro"/>
</dbReference>
<feature type="binding site" description="axial binding residue" evidence="11">
    <location>
        <position position="101"/>
    </location>
    <ligand>
        <name>heme</name>
        <dbReference type="ChEBI" id="CHEBI:30413"/>
    </ligand>
    <ligandPart>
        <name>Fe</name>
        <dbReference type="ChEBI" id="CHEBI:18248"/>
    </ligandPart>
</feature>
<keyword evidence="6" id="KW-1133">Transmembrane helix</keyword>
<dbReference type="GO" id="GO:0016705">
    <property type="term" value="F:oxidoreductase activity, acting on paired donors, with incorporation or reduction of molecular oxygen"/>
    <property type="evidence" value="ECO:0007669"/>
    <property type="project" value="InterPro"/>
</dbReference>
<organism evidence="13 14">
    <name type="scientific">Dioscorea cayennensis subsp. rotundata</name>
    <name type="common">White Guinea yam</name>
    <name type="synonym">Dioscorea rotundata</name>
    <dbReference type="NCBI Taxonomy" id="55577"/>
    <lineage>
        <taxon>Eukaryota</taxon>
        <taxon>Viridiplantae</taxon>
        <taxon>Streptophyta</taxon>
        <taxon>Embryophyta</taxon>
        <taxon>Tracheophyta</taxon>
        <taxon>Spermatophyta</taxon>
        <taxon>Magnoliopsida</taxon>
        <taxon>Liliopsida</taxon>
        <taxon>Dioscoreales</taxon>
        <taxon>Dioscoreaceae</taxon>
        <taxon>Dioscorea</taxon>
    </lineage>
</organism>
<keyword evidence="4" id="KW-0812">Transmembrane</keyword>
<comment type="subcellular location">
    <subcellularLocation>
        <location evidence="1">Membrane</location>
    </subcellularLocation>
</comment>
<dbReference type="PANTHER" id="PTHR24282">
    <property type="entry name" value="CYTOCHROME P450 FAMILY MEMBER"/>
    <property type="match status" value="1"/>
</dbReference>
<evidence type="ECO:0000256" key="1">
    <source>
        <dbReference type="ARBA" id="ARBA00004370"/>
    </source>
</evidence>
<evidence type="ECO:0000313" key="13">
    <source>
        <dbReference type="Proteomes" id="UP001515500"/>
    </source>
</evidence>
<evidence type="ECO:0000256" key="6">
    <source>
        <dbReference type="ARBA" id="ARBA00022989"/>
    </source>
</evidence>
<sequence>MPNFESLNRLKIVNMILHEVLRLYPPVIAQIRHTEKKTKLGDMILPAGVHVLIPTLQVHHDEEFWGEDAEEFNPERFKEGVSKASKGENAYFPFGWGPRHCLGQAFVMIQAKLGLAMVLQNFSFELSPSYAHAPSVSITLQPQFGAHIILRRL</sequence>